<dbReference type="GO" id="GO:0005524">
    <property type="term" value="F:ATP binding"/>
    <property type="evidence" value="ECO:0007669"/>
    <property type="project" value="InterPro"/>
</dbReference>
<feature type="domain" description="Helicase C-terminal" evidence="4">
    <location>
        <begin position="557"/>
        <end position="717"/>
    </location>
</feature>
<dbReference type="Gene3D" id="3.40.50.10810">
    <property type="entry name" value="Tandem AAA-ATPase domain"/>
    <property type="match status" value="1"/>
</dbReference>
<dbReference type="InterPro" id="IPR000330">
    <property type="entry name" value="SNF2_N"/>
</dbReference>
<feature type="domain" description="Helicase ATP-binding" evidence="3">
    <location>
        <begin position="306"/>
        <end position="472"/>
    </location>
</feature>
<name>K0TQ37_THAOC</name>
<dbReference type="SUPFAM" id="SSF52540">
    <property type="entry name" value="P-loop containing nucleoside triphosphate hydrolases"/>
    <property type="match status" value="2"/>
</dbReference>
<organism evidence="5 6">
    <name type="scientific">Thalassiosira oceanica</name>
    <name type="common">Marine diatom</name>
    <dbReference type="NCBI Taxonomy" id="159749"/>
    <lineage>
        <taxon>Eukaryota</taxon>
        <taxon>Sar</taxon>
        <taxon>Stramenopiles</taxon>
        <taxon>Ochrophyta</taxon>
        <taxon>Bacillariophyta</taxon>
        <taxon>Coscinodiscophyceae</taxon>
        <taxon>Thalassiosirophycidae</taxon>
        <taxon>Thalassiosirales</taxon>
        <taxon>Thalassiosiraceae</taxon>
        <taxon>Thalassiosira</taxon>
    </lineage>
</organism>
<dbReference type="CDD" id="cd18793">
    <property type="entry name" value="SF2_C_SNF"/>
    <property type="match status" value="1"/>
</dbReference>
<keyword evidence="1" id="KW-0378">Hydrolase</keyword>
<comment type="caution">
    <text evidence="5">The sequence shown here is derived from an EMBL/GenBank/DDBJ whole genome shotgun (WGS) entry which is preliminary data.</text>
</comment>
<evidence type="ECO:0000313" key="5">
    <source>
        <dbReference type="EMBL" id="EJK75367.1"/>
    </source>
</evidence>
<dbReference type="SMART" id="SM00487">
    <property type="entry name" value="DEXDc"/>
    <property type="match status" value="1"/>
</dbReference>
<evidence type="ECO:0000259" key="4">
    <source>
        <dbReference type="PROSITE" id="PS51194"/>
    </source>
</evidence>
<accession>K0TQ37</accession>
<evidence type="ECO:0000259" key="3">
    <source>
        <dbReference type="PROSITE" id="PS51192"/>
    </source>
</evidence>
<dbReference type="InterPro" id="IPR027417">
    <property type="entry name" value="P-loop_NTPase"/>
</dbReference>
<proteinExistence type="predicted"/>
<feature type="compositionally biased region" description="Acidic residues" evidence="2">
    <location>
        <begin position="168"/>
        <end position="180"/>
    </location>
</feature>
<reference evidence="5 6" key="1">
    <citation type="journal article" date="2012" name="Genome Biol.">
        <title>Genome and low-iron response of an oceanic diatom adapted to chronic iron limitation.</title>
        <authorList>
            <person name="Lommer M."/>
            <person name="Specht M."/>
            <person name="Roy A.S."/>
            <person name="Kraemer L."/>
            <person name="Andreson R."/>
            <person name="Gutowska M.A."/>
            <person name="Wolf J."/>
            <person name="Bergner S.V."/>
            <person name="Schilhabel M.B."/>
            <person name="Klostermeier U.C."/>
            <person name="Beiko R.G."/>
            <person name="Rosenstiel P."/>
            <person name="Hippler M."/>
            <person name="Laroche J."/>
        </authorList>
    </citation>
    <scope>NUCLEOTIDE SEQUENCE [LARGE SCALE GENOMIC DNA]</scope>
    <source>
        <strain evidence="5 6">CCMP1005</strain>
    </source>
</reference>
<gene>
    <name evidence="5" type="ORF">THAOC_02911</name>
</gene>
<dbReference type="Pfam" id="PF00271">
    <property type="entry name" value="Helicase_C"/>
    <property type="match status" value="1"/>
</dbReference>
<dbReference type="InterPro" id="IPR014001">
    <property type="entry name" value="Helicase_ATP-bd"/>
</dbReference>
<dbReference type="InterPro" id="IPR001650">
    <property type="entry name" value="Helicase_C-like"/>
</dbReference>
<dbReference type="InterPro" id="IPR050496">
    <property type="entry name" value="SNF2_RAD54_helicase_repair"/>
</dbReference>
<feature type="region of interest" description="Disordered" evidence="2">
    <location>
        <begin position="168"/>
        <end position="248"/>
    </location>
</feature>
<keyword evidence="6" id="KW-1185">Reference proteome</keyword>
<sequence>MRPGTKSPELAQRTERSKMGDGAEEVQLLDVDSVDSSLYIVSPGPRFSTGTASSYNPPIQVLAAFRDADNTLADAVVDYQNLASAQGNRGKPLLSQSDQYCSPGSDVSCDLLSPIPTPNFQRIASPGFRGRGPPTPKSSLKSTALFPLEENNVSVDMSRLSLKNTICEDEDNDDESDSDGSVEVQPPSKAHWKRRVLVDDSDDSSEGDALNESRCSSEEDEFRQEGKARQSFIYESDSSQGEIEEGEADESMVQFDGCGCWAIDDDSGDLYLAENPDEDWPRVRMPLSLYTNLYQHQRIGVQWMASLHDNVIKGGILADDMGMGKTYQVLSHIGSLMRGQSIANSVIVAPKSVIQNWEREANLIVKKECVQGVTISAITSEMKKATREKILAQSFAASKKRPHVVIITYGLVSNHIGLLTTLQKDHPDSYWDYVILDEDVIEASRQRDASSWTVKKGKEMTEALKKKLEPYFLQRLKKTEFGGDGLPTKEEICVFCDLSKRQREIYAEYTKNGFDAEQHGSPLSAITWLKMLCGHPLLVKKHQDSSDLLEGSAKLQVLLSLLLRLQRSNHRTLVFSQSTKMLDIIERVLDGEDIKMRRIDGSTGQSDRQKTVDSFNDVESDVGVLLLSTKACGVGLTLTGADRAILFDISWNPSEDSQAVDRCYRIGQKKPVKVYRLLTAGTVEEKIYERQVHKNGIRQEILSSDSTARYFNSDDLADLFTLGKAGECKTLKKFHAKQLPASTKAGVAKRSFLSRDPNVVGVANHDDLYESDVIRVDLPATGDPFSKSPFRREGLKKRSVIFLPVKDHSGGGNEPEEVNSPKKMQLEGASDIATKTNAVEVTPTRHKAKVLDKLLRLVDEKGDQLKGPEKLDVHRRIAEIGVSFGWLDTKVAAFAAPKECESSIG</sequence>
<dbReference type="PROSITE" id="PS51192">
    <property type="entry name" value="HELICASE_ATP_BIND_1"/>
    <property type="match status" value="1"/>
</dbReference>
<dbReference type="GO" id="GO:0016787">
    <property type="term" value="F:hydrolase activity"/>
    <property type="evidence" value="ECO:0007669"/>
    <property type="project" value="UniProtKB-KW"/>
</dbReference>
<dbReference type="InterPro" id="IPR049730">
    <property type="entry name" value="SNF2/RAD54-like_C"/>
</dbReference>
<dbReference type="Proteomes" id="UP000266841">
    <property type="component" value="Unassembled WGS sequence"/>
</dbReference>
<feature type="region of interest" description="Disordered" evidence="2">
    <location>
        <begin position="1"/>
        <end position="26"/>
    </location>
</feature>
<dbReference type="PROSITE" id="PS51194">
    <property type="entry name" value="HELICASE_CTER"/>
    <property type="match status" value="1"/>
</dbReference>
<protein>
    <recommendedName>
        <fullName evidence="7">Helicase C-terminal domain-containing protein</fullName>
    </recommendedName>
</protein>
<dbReference type="OrthoDB" id="413460at2759"/>
<dbReference type="PANTHER" id="PTHR45629:SF7">
    <property type="entry name" value="DNA EXCISION REPAIR PROTEIN ERCC-6-RELATED"/>
    <property type="match status" value="1"/>
</dbReference>
<evidence type="ECO:0000256" key="2">
    <source>
        <dbReference type="SAM" id="MobiDB-lite"/>
    </source>
</evidence>
<dbReference type="EMBL" id="AGNL01002971">
    <property type="protein sequence ID" value="EJK75367.1"/>
    <property type="molecule type" value="Genomic_DNA"/>
</dbReference>
<evidence type="ECO:0000256" key="1">
    <source>
        <dbReference type="ARBA" id="ARBA00022801"/>
    </source>
</evidence>
<dbReference type="Pfam" id="PF00176">
    <property type="entry name" value="SNF2-rel_dom"/>
    <property type="match status" value="2"/>
</dbReference>
<dbReference type="SMART" id="SM00490">
    <property type="entry name" value="HELICc"/>
    <property type="match status" value="1"/>
</dbReference>
<dbReference type="Gene3D" id="3.40.50.300">
    <property type="entry name" value="P-loop containing nucleotide triphosphate hydrolases"/>
    <property type="match status" value="1"/>
</dbReference>
<evidence type="ECO:0008006" key="7">
    <source>
        <dbReference type="Google" id="ProtNLM"/>
    </source>
</evidence>
<dbReference type="InterPro" id="IPR038718">
    <property type="entry name" value="SNF2-like_sf"/>
</dbReference>
<dbReference type="PANTHER" id="PTHR45629">
    <property type="entry name" value="SNF2/RAD54 FAMILY MEMBER"/>
    <property type="match status" value="1"/>
</dbReference>
<dbReference type="AlphaFoldDB" id="K0TQ37"/>
<feature type="compositionally biased region" description="Basic and acidic residues" evidence="2">
    <location>
        <begin position="12"/>
        <end position="21"/>
    </location>
</feature>
<dbReference type="eggNOG" id="KOG0387">
    <property type="taxonomic scope" value="Eukaryota"/>
</dbReference>
<feature type="region of interest" description="Disordered" evidence="2">
    <location>
        <begin position="120"/>
        <end position="145"/>
    </location>
</feature>
<evidence type="ECO:0000313" key="6">
    <source>
        <dbReference type="Proteomes" id="UP000266841"/>
    </source>
</evidence>